<evidence type="ECO:0008006" key="4">
    <source>
        <dbReference type="Google" id="ProtNLM"/>
    </source>
</evidence>
<feature type="signal peptide" evidence="1">
    <location>
        <begin position="1"/>
        <end position="21"/>
    </location>
</feature>
<sequence>MIKILTPLAGLALIAAGAVHAAPAKPRASAKARAAKSAPRPAPAPVVAAPVIASAQAQLVADWIAASGDNRALPYAVIDKQAASLILYDAKGKPLEQVPVLIGIAPGDDATPGVGSKKLGEIGPAEKTTPAGRFLAKFGYAAGRQRVLWVDYTNSVAIHAIPADAAKTEQRRERMLSPAADDNRITFGCINVPHAFYGAKLRPVFQKKGGYVYVLPDTKPLEEVFPRLRVHALTAGTASL</sequence>
<feature type="chain" id="PRO_5011578889" description="L,D-transpeptidase catalytic domain" evidence="1">
    <location>
        <begin position="22"/>
        <end position="240"/>
    </location>
</feature>
<keyword evidence="3" id="KW-1185">Reference proteome</keyword>
<dbReference type="Proteomes" id="UP000198824">
    <property type="component" value="Unassembled WGS sequence"/>
</dbReference>
<evidence type="ECO:0000313" key="3">
    <source>
        <dbReference type="Proteomes" id="UP000198824"/>
    </source>
</evidence>
<proteinExistence type="predicted"/>
<accession>A0A1I6KYW1</accession>
<evidence type="ECO:0000256" key="1">
    <source>
        <dbReference type="SAM" id="SignalP"/>
    </source>
</evidence>
<organism evidence="2 3">
    <name type="scientific">Sphingomonas jatrophae</name>
    <dbReference type="NCBI Taxonomy" id="1166337"/>
    <lineage>
        <taxon>Bacteria</taxon>
        <taxon>Pseudomonadati</taxon>
        <taxon>Pseudomonadota</taxon>
        <taxon>Alphaproteobacteria</taxon>
        <taxon>Sphingomonadales</taxon>
        <taxon>Sphingomonadaceae</taxon>
        <taxon>Sphingomonas</taxon>
    </lineage>
</organism>
<reference evidence="2 3" key="1">
    <citation type="submission" date="2016-10" db="EMBL/GenBank/DDBJ databases">
        <authorList>
            <person name="de Groot N.N."/>
        </authorList>
    </citation>
    <scope>NUCLEOTIDE SEQUENCE [LARGE SCALE GENOMIC DNA]</scope>
    <source>
        <strain evidence="2 3">S5-249</strain>
    </source>
</reference>
<evidence type="ECO:0000313" key="2">
    <source>
        <dbReference type="EMBL" id="SFR96426.1"/>
    </source>
</evidence>
<dbReference type="RefSeq" id="WP_093314166.1">
    <property type="nucleotide sequence ID" value="NZ_FOZG01000002.1"/>
</dbReference>
<dbReference type="EMBL" id="FOZG01000002">
    <property type="protein sequence ID" value="SFR96426.1"/>
    <property type="molecule type" value="Genomic_DNA"/>
</dbReference>
<dbReference type="AlphaFoldDB" id="A0A1I6KYW1"/>
<dbReference type="OrthoDB" id="7202732at2"/>
<keyword evidence="1" id="KW-0732">Signal</keyword>
<gene>
    <name evidence="2" type="ORF">SAMN05192580_2001</name>
</gene>
<dbReference type="STRING" id="1166337.SAMN05192580_2001"/>
<name>A0A1I6KYW1_9SPHN</name>
<protein>
    <recommendedName>
        <fullName evidence="4">L,D-transpeptidase catalytic domain</fullName>
    </recommendedName>
</protein>